<protein>
    <submittedName>
        <fullName evidence="2">Nucleotide-binding alpha-beta plait domain-containing protein</fullName>
    </submittedName>
</protein>
<organism evidence="2">
    <name type="scientific">Tanacetum cinerariifolium</name>
    <name type="common">Dalmatian daisy</name>
    <name type="synonym">Chrysanthemum cinerariifolium</name>
    <dbReference type="NCBI Taxonomy" id="118510"/>
    <lineage>
        <taxon>Eukaryota</taxon>
        <taxon>Viridiplantae</taxon>
        <taxon>Streptophyta</taxon>
        <taxon>Embryophyta</taxon>
        <taxon>Tracheophyta</taxon>
        <taxon>Spermatophyta</taxon>
        <taxon>Magnoliopsida</taxon>
        <taxon>eudicotyledons</taxon>
        <taxon>Gunneridae</taxon>
        <taxon>Pentapetalae</taxon>
        <taxon>asterids</taxon>
        <taxon>campanulids</taxon>
        <taxon>Asterales</taxon>
        <taxon>Asteraceae</taxon>
        <taxon>Asteroideae</taxon>
        <taxon>Anthemideae</taxon>
        <taxon>Anthemidinae</taxon>
        <taxon>Tanacetum</taxon>
    </lineage>
</organism>
<reference evidence="2" key="1">
    <citation type="journal article" date="2019" name="Sci. Rep.">
        <title>Draft genome of Tanacetum cinerariifolium, the natural source of mosquito coil.</title>
        <authorList>
            <person name="Yamashiro T."/>
            <person name="Shiraishi A."/>
            <person name="Satake H."/>
            <person name="Nakayama K."/>
        </authorList>
    </citation>
    <scope>NUCLEOTIDE SEQUENCE</scope>
</reference>
<gene>
    <name evidence="2" type="ORF">Tci_910858</name>
</gene>
<feature type="region of interest" description="Disordered" evidence="1">
    <location>
        <begin position="91"/>
        <end position="129"/>
    </location>
</feature>
<feature type="non-terminal residue" evidence="2">
    <location>
        <position position="1"/>
    </location>
</feature>
<evidence type="ECO:0000313" key="2">
    <source>
        <dbReference type="EMBL" id="GFD38889.1"/>
    </source>
</evidence>
<evidence type="ECO:0000256" key="1">
    <source>
        <dbReference type="SAM" id="MobiDB-lite"/>
    </source>
</evidence>
<feature type="non-terminal residue" evidence="2">
    <location>
        <position position="129"/>
    </location>
</feature>
<accession>A0A699VX21</accession>
<sequence length="129" mass="14717">VLCNEGFDVLKISYLGELWVLIEFESAKVKDLFKENGGANSWFSVLNQASEDFTLGGRIVYENILESFKIVFHGKVYWIRAKEVPGWTPEFTEEEEEDEVSVEDNHGGIHSDQEINNCNDVSDVEEVPE</sequence>
<dbReference type="EMBL" id="BKCJ011507697">
    <property type="protein sequence ID" value="GFD38889.1"/>
    <property type="molecule type" value="Genomic_DNA"/>
</dbReference>
<dbReference type="AlphaFoldDB" id="A0A699VX21"/>
<comment type="caution">
    <text evidence="2">The sequence shown here is derived from an EMBL/GenBank/DDBJ whole genome shotgun (WGS) entry which is preliminary data.</text>
</comment>
<proteinExistence type="predicted"/>
<name>A0A699VX21_TANCI</name>
<feature type="compositionally biased region" description="Basic and acidic residues" evidence="1">
    <location>
        <begin position="103"/>
        <end position="113"/>
    </location>
</feature>
<feature type="compositionally biased region" description="Acidic residues" evidence="1">
    <location>
        <begin position="91"/>
        <end position="102"/>
    </location>
</feature>